<proteinExistence type="predicted"/>
<dbReference type="PROSITE" id="PS50835">
    <property type="entry name" value="IG_LIKE"/>
    <property type="match status" value="2"/>
</dbReference>
<reference evidence="13" key="1">
    <citation type="submission" date="2025-08" db="UniProtKB">
        <authorList>
            <consortium name="Ensembl"/>
        </authorList>
    </citation>
    <scope>IDENTIFICATION</scope>
</reference>
<dbReference type="GeneTree" id="ENSGT01100000263478"/>
<evidence type="ECO:0000256" key="4">
    <source>
        <dbReference type="ARBA" id="ARBA00022729"/>
    </source>
</evidence>
<evidence type="ECO:0000256" key="9">
    <source>
        <dbReference type="ARBA" id="ARBA00023180"/>
    </source>
</evidence>
<evidence type="ECO:0000256" key="1">
    <source>
        <dbReference type="ARBA" id="ARBA00004162"/>
    </source>
</evidence>
<dbReference type="GO" id="GO:0019221">
    <property type="term" value="P:cytokine-mediated signaling pathway"/>
    <property type="evidence" value="ECO:0007669"/>
    <property type="project" value="TreeGrafter"/>
</dbReference>
<dbReference type="GO" id="GO:0032396">
    <property type="term" value="F:inhibitory MHC class I receptor activity"/>
    <property type="evidence" value="ECO:0007669"/>
    <property type="project" value="TreeGrafter"/>
</dbReference>
<evidence type="ECO:0000259" key="12">
    <source>
        <dbReference type="PROSITE" id="PS50835"/>
    </source>
</evidence>
<evidence type="ECO:0000256" key="5">
    <source>
        <dbReference type="ARBA" id="ARBA00022737"/>
    </source>
</evidence>
<dbReference type="PANTHER" id="PTHR11738:SF179">
    <property type="entry name" value="LEUKOCYTE IMMUNOGLOBULIN-LIKE RECEPTOR SUBFAMILY A MEMBER 5"/>
    <property type="match status" value="1"/>
</dbReference>
<dbReference type="FunFam" id="2.60.40.10:FF:000049">
    <property type="entry name" value="Leukocyte immunoglobulin-like receptor subfamily B member 1"/>
    <property type="match status" value="2"/>
</dbReference>
<evidence type="ECO:0000256" key="3">
    <source>
        <dbReference type="ARBA" id="ARBA00022692"/>
    </source>
</evidence>
<feature type="region of interest" description="Disordered" evidence="11">
    <location>
        <begin position="1"/>
        <end position="20"/>
    </location>
</feature>
<dbReference type="Pfam" id="PF13927">
    <property type="entry name" value="Ig_3"/>
    <property type="match status" value="1"/>
</dbReference>
<dbReference type="InterPro" id="IPR003599">
    <property type="entry name" value="Ig_sub"/>
</dbReference>
<dbReference type="GO" id="GO:0005886">
    <property type="term" value="C:plasma membrane"/>
    <property type="evidence" value="ECO:0007669"/>
    <property type="project" value="UniProtKB-SubCell"/>
</dbReference>
<feature type="domain" description="Ig-like" evidence="12">
    <location>
        <begin position="111"/>
        <end position="182"/>
    </location>
</feature>
<feature type="compositionally biased region" description="Pro residues" evidence="11">
    <location>
        <begin position="288"/>
        <end position="297"/>
    </location>
</feature>
<reference evidence="13" key="2">
    <citation type="submission" date="2025-09" db="UniProtKB">
        <authorList>
            <consortium name="Ensembl"/>
        </authorList>
    </citation>
    <scope>IDENTIFICATION</scope>
</reference>
<keyword evidence="3" id="KW-0812">Transmembrane</keyword>
<dbReference type="PANTHER" id="PTHR11738">
    <property type="entry name" value="MHC CLASS I NK CELL RECEPTOR"/>
    <property type="match status" value="1"/>
</dbReference>
<dbReference type="Ensembl" id="ENSMMST00000000347.1">
    <property type="protein sequence ID" value="ENSMMSP00000000318.1"/>
    <property type="gene ID" value="ENSMMSG00000000160.1"/>
</dbReference>
<dbReference type="CDD" id="cd05751">
    <property type="entry name" value="IgC2_D1_LILR_KIR_like"/>
    <property type="match status" value="1"/>
</dbReference>
<dbReference type="InterPro" id="IPR036179">
    <property type="entry name" value="Ig-like_dom_sf"/>
</dbReference>
<accession>A0A8C6CHB1</accession>
<sequence>MAPTFPALGERRRGTHPKPTIWAEPGSVVPWGSPVTIWCQGPPGALEFHLDKEGISVGWDRQKPLEPRDKAKFSIHYMGQDHAGSYRCYYRTPTGWSECSDPLELVVTDRPSLSVWPGPSVGPGETVTLLCQSGNRTDTFLLSKEGAAHRPLRLRSWDQDGWYQAEFSLSPVTAAHGGTYRCYHSLSTDPYLLSQPSEPLVEPLELLVAGEEPAGQSGTRLCTGPTGEPQGALCSGETAHPRAVWEPEDLIPTQVIKNQSGIGQRWRGSHRLRGLRLLDRGSVWGRAGPPPPHPVPSPGQSQAGSRRGQSEHLCRVVVGPWEPWLGPSL</sequence>
<evidence type="ECO:0000256" key="10">
    <source>
        <dbReference type="ARBA" id="ARBA00023319"/>
    </source>
</evidence>
<keyword evidence="8" id="KW-1015">Disulfide bond</keyword>
<evidence type="ECO:0000313" key="13">
    <source>
        <dbReference type="Ensembl" id="ENSMMSP00000000318.1"/>
    </source>
</evidence>
<dbReference type="InterPro" id="IPR007110">
    <property type="entry name" value="Ig-like_dom"/>
</dbReference>
<keyword evidence="5" id="KW-0677">Repeat</keyword>
<name>A0A8C6CHB1_MOSMO</name>
<dbReference type="InterPro" id="IPR050412">
    <property type="entry name" value="Ig-like_Receptors_ImmuneReg"/>
</dbReference>
<keyword evidence="6" id="KW-1133">Transmembrane helix</keyword>
<dbReference type="GO" id="GO:0002764">
    <property type="term" value="P:immune response-regulating signaling pathway"/>
    <property type="evidence" value="ECO:0007669"/>
    <property type="project" value="TreeGrafter"/>
</dbReference>
<dbReference type="Gene3D" id="2.60.40.10">
    <property type="entry name" value="Immunoglobulins"/>
    <property type="match status" value="2"/>
</dbReference>
<comment type="subcellular location">
    <subcellularLocation>
        <location evidence="1">Cell membrane</location>
        <topology evidence="1">Single-pass membrane protein</topology>
    </subcellularLocation>
</comment>
<protein>
    <recommendedName>
        <fullName evidence="12">Ig-like domain-containing protein</fullName>
    </recommendedName>
</protein>
<feature type="domain" description="Ig-like" evidence="12">
    <location>
        <begin position="17"/>
        <end position="88"/>
    </location>
</feature>
<dbReference type="InterPro" id="IPR013783">
    <property type="entry name" value="Ig-like_fold"/>
</dbReference>
<dbReference type="Pfam" id="PF13895">
    <property type="entry name" value="Ig_2"/>
    <property type="match status" value="1"/>
</dbReference>
<dbReference type="Proteomes" id="UP000694544">
    <property type="component" value="Unplaced"/>
</dbReference>
<evidence type="ECO:0000256" key="11">
    <source>
        <dbReference type="SAM" id="MobiDB-lite"/>
    </source>
</evidence>
<keyword evidence="7" id="KW-0472">Membrane</keyword>
<keyword evidence="14" id="KW-1185">Reference proteome</keyword>
<evidence type="ECO:0000313" key="14">
    <source>
        <dbReference type="Proteomes" id="UP000694544"/>
    </source>
</evidence>
<dbReference type="SMART" id="SM00409">
    <property type="entry name" value="IG"/>
    <property type="match status" value="2"/>
</dbReference>
<dbReference type="SUPFAM" id="SSF48726">
    <property type="entry name" value="Immunoglobulin"/>
    <property type="match status" value="2"/>
</dbReference>
<evidence type="ECO:0000256" key="6">
    <source>
        <dbReference type="ARBA" id="ARBA00022989"/>
    </source>
</evidence>
<feature type="region of interest" description="Disordered" evidence="11">
    <location>
        <begin position="215"/>
        <end position="235"/>
    </location>
</feature>
<evidence type="ECO:0000256" key="8">
    <source>
        <dbReference type="ARBA" id="ARBA00023157"/>
    </source>
</evidence>
<organism evidence="13 14">
    <name type="scientific">Moschus moschiferus</name>
    <name type="common">Siberian musk deer</name>
    <name type="synonym">Moschus sibiricus</name>
    <dbReference type="NCBI Taxonomy" id="68415"/>
    <lineage>
        <taxon>Eukaryota</taxon>
        <taxon>Metazoa</taxon>
        <taxon>Chordata</taxon>
        <taxon>Craniata</taxon>
        <taxon>Vertebrata</taxon>
        <taxon>Euteleostomi</taxon>
        <taxon>Mammalia</taxon>
        <taxon>Eutheria</taxon>
        <taxon>Laurasiatheria</taxon>
        <taxon>Artiodactyla</taxon>
        <taxon>Ruminantia</taxon>
        <taxon>Pecora</taxon>
        <taxon>Moschidae</taxon>
        <taxon>Moschus</taxon>
    </lineage>
</organism>
<keyword evidence="4" id="KW-0732">Signal</keyword>
<keyword evidence="9" id="KW-0325">Glycoprotein</keyword>
<keyword evidence="2" id="KW-1003">Cell membrane</keyword>
<evidence type="ECO:0000256" key="2">
    <source>
        <dbReference type="ARBA" id="ARBA00022475"/>
    </source>
</evidence>
<feature type="region of interest" description="Disordered" evidence="11">
    <location>
        <begin position="282"/>
        <end position="310"/>
    </location>
</feature>
<keyword evidence="10" id="KW-0393">Immunoglobulin domain</keyword>
<dbReference type="AlphaFoldDB" id="A0A8C6CHB1"/>
<evidence type="ECO:0000256" key="7">
    <source>
        <dbReference type="ARBA" id="ARBA00023136"/>
    </source>
</evidence>